<feature type="transmembrane region" description="Helical" evidence="1">
    <location>
        <begin position="252"/>
        <end position="274"/>
    </location>
</feature>
<comment type="caution">
    <text evidence="2">The sequence shown here is derived from an EMBL/GenBank/DDBJ whole genome shotgun (WGS) entry which is preliminary data.</text>
</comment>
<feature type="transmembrane region" description="Helical" evidence="1">
    <location>
        <begin position="123"/>
        <end position="141"/>
    </location>
</feature>
<evidence type="ECO:0000256" key="1">
    <source>
        <dbReference type="SAM" id="Phobius"/>
    </source>
</evidence>
<organism evidence="2 3">
    <name type="scientific">Mycolicibacter longobardus</name>
    <dbReference type="NCBI Taxonomy" id="1108812"/>
    <lineage>
        <taxon>Bacteria</taxon>
        <taxon>Bacillati</taxon>
        <taxon>Actinomycetota</taxon>
        <taxon>Actinomycetes</taxon>
        <taxon>Mycobacteriales</taxon>
        <taxon>Mycobacteriaceae</taxon>
        <taxon>Mycolicibacter</taxon>
    </lineage>
</organism>
<name>A0A1X1YBN4_9MYCO</name>
<reference evidence="2 3" key="1">
    <citation type="submission" date="2016-01" db="EMBL/GenBank/DDBJ databases">
        <title>The new phylogeny of the genus Mycobacterium.</title>
        <authorList>
            <person name="Tarcisio F."/>
            <person name="Conor M."/>
            <person name="Antonella G."/>
            <person name="Elisabetta G."/>
            <person name="Giulia F.S."/>
            <person name="Sara T."/>
            <person name="Anna F."/>
            <person name="Clotilde B."/>
            <person name="Roberto B."/>
            <person name="Veronica D.S."/>
            <person name="Fabio R."/>
            <person name="Monica P."/>
            <person name="Olivier J."/>
            <person name="Enrico T."/>
            <person name="Nicola S."/>
        </authorList>
    </citation>
    <scope>NUCLEOTIDE SEQUENCE [LARGE SCALE GENOMIC DNA]</scope>
    <source>
        <strain evidence="2 3">DSM 45394</strain>
    </source>
</reference>
<feature type="transmembrane region" description="Helical" evidence="1">
    <location>
        <begin position="310"/>
        <end position="337"/>
    </location>
</feature>
<keyword evidence="1" id="KW-1133">Transmembrane helix</keyword>
<gene>
    <name evidence="2" type="ORF">AWC16_19130</name>
</gene>
<keyword evidence="1" id="KW-0472">Membrane</keyword>
<dbReference type="STRING" id="1108812.AWC16_19130"/>
<evidence type="ECO:0000313" key="3">
    <source>
        <dbReference type="Proteomes" id="UP000193866"/>
    </source>
</evidence>
<proteinExistence type="predicted"/>
<dbReference type="AlphaFoldDB" id="A0A1X1YBN4"/>
<feature type="transmembrane region" description="Helical" evidence="1">
    <location>
        <begin position="226"/>
        <end position="246"/>
    </location>
</feature>
<feature type="transmembrane region" description="Helical" evidence="1">
    <location>
        <begin position="81"/>
        <end position="103"/>
    </location>
</feature>
<keyword evidence="1" id="KW-0812">Transmembrane</keyword>
<protein>
    <submittedName>
        <fullName evidence="2">Uncharacterized protein</fullName>
    </submittedName>
</protein>
<dbReference type="Proteomes" id="UP000193866">
    <property type="component" value="Unassembled WGS sequence"/>
</dbReference>
<dbReference type="EMBL" id="LQPG01000035">
    <property type="protein sequence ID" value="ORW08513.1"/>
    <property type="molecule type" value="Genomic_DNA"/>
</dbReference>
<sequence length="692" mass="73304">MFIGWLNLVDRDGGKLANYRLNLNSSAFSLMSQLCGMLADFGYLVFLVISAHAVALINAILNPDAWLEPLSNVYGALTGRVYEVIPPVVLAMGAFSLLAFNVFMRRGSAGSAVQVSKRQWDRIWAGILLLGVVAVLASNPFRLIREVLGVVLAVAGWLTASGDAGVGERVNTAITDSVRALTFLINYRGDLSGECAKAWSKAMNAGGSNPSCLTHQQLAGAHPTPANALAALVAVGFAVGLCYFAVVVTLHILNQLALTVIYLTGAVYVAVVAMNKRRAFDPLSRTLARCATHALFALGLWLVAGVGPSWLIYLVVSVAHFLPAWLQIVLMGVAYYYTAKWLRVLLANMETVLKLFRDRVEGSKYWTAMYANNQTTVLGTAVEGTFDQPKQWAVDQYQRLRQYVSSAGEAGSEKGAAMASVQPMIVADTPEFRAATDRADTYNPSEGERTPVGITGGDISAPSVLGQVIDHRGATATDPADKVVVVTADGGTLIGRPGTPADLISPSPQGAGGLMPIYFRGGIGQAAAPFALVQGDPAVSAPAVGMPVLAPDTGQQDSFDSAISQYWRHLDALGTRMKAEVAALNGRPAPGPDEVAVGSATFGTVESMPPVASTSRAVPARSGIREFRSLLDPAARTQRLAHNRNLLRARGVAAPVTISDEDESAEQLVFVTGPDGKNRIERRNGVGFGDAI</sequence>
<evidence type="ECO:0000313" key="2">
    <source>
        <dbReference type="EMBL" id="ORW08513.1"/>
    </source>
</evidence>
<feature type="transmembrane region" description="Helical" evidence="1">
    <location>
        <begin position="41"/>
        <end position="61"/>
    </location>
</feature>
<accession>A0A1X1YBN4</accession>
<keyword evidence="3" id="KW-1185">Reference proteome</keyword>